<dbReference type="PANTHER" id="PTHR30603">
    <property type="entry name" value="RNA POLYMERASE SIGMA FACTOR RPO"/>
    <property type="match status" value="1"/>
</dbReference>
<sequence>MNTFNAMTFSEPVLTGEEELRLCREIDAGVLAAEALAAGRAGLDERDDLETLRTWGEVARGRFVRANLKLVQMVTHPVAARTGVDIDDLFQEGVLGLLEAVRRYNPARGARFATFALPWIRMRVTEAAVTRCGGVDLPVRRAKAWTAIFAARNALAAEKAAEPSVAEVAARCGRTVDEVGELIDYVPAIRVATAADWQFHALRDDDEGADAVAVQRLLRLLTRSDRELIVRLYGLRGRGPMTYDELGAELGVSASTVRRREHQALDHLRTGRGVPEAA</sequence>
<dbReference type="RefSeq" id="WP_131172419.1">
    <property type="nucleotide sequence ID" value="NZ_FXTL01000012.1"/>
</dbReference>
<dbReference type="OrthoDB" id="3745243at2"/>
<dbReference type="PRINTS" id="PR00046">
    <property type="entry name" value="SIGMA70FCT"/>
</dbReference>
<evidence type="ECO:0000256" key="3">
    <source>
        <dbReference type="ARBA" id="ARBA00023125"/>
    </source>
</evidence>
<dbReference type="InterPro" id="IPR000943">
    <property type="entry name" value="RNA_pol_sigma70"/>
</dbReference>
<proteinExistence type="predicted"/>
<dbReference type="GO" id="GO:0006352">
    <property type="term" value="P:DNA-templated transcription initiation"/>
    <property type="evidence" value="ECO:0007669"/>
    <property type="project" value="InterPro"/>
</dbReference>
<keyword evidence="2" id="KW-0731">Sigma factor</keyword>
<accession>A0A4V2JT19</accession>
<evidence type="ECO:0000256" key="2">
    <source>
        <dbReference type="ARBA" id="ARBA00023082"/>
    </source>
</evidence>
<dbReference type="InterPro" id="IPR007630">
    <property type="entry name" value="RNA_pol_sigma70_r4"/>
</dbReference>
<dbReference type="InterPro" id="IPR014284">
    <property type="entry name" value="RNA_pol_sigma-70_dom"/>
</dbReference>
<keyword evidence="3" id="KW-0238">DNA-binding</keyword>
<dbReference type="Gene3D" id="1.10.10.10">
    <property type="entry name" value="Winged helix-like DNA-binding domain superfamily/Winged helix DNA-binding domain"/>
    <property type="match status" value="2"/>
</dbReference>
<keyword evidence="1" id="KW-0805">Transcription regulation</keyword>
<dbReference type="Pfam" id="PF04542">
    <property type="entry name" value="Sigma70_r2"/>
    <property type="match status" value="1"/>
</dbReference>
<dbReference type="SUPFAM" id="SSF88946">
    <property type="entry name" value="Sigma2 domain of RNA polymerase sigma factors"/>
    <property type="match status" value="1"/>
</dbReference>
<evidence type="ECO:0000259" key="5">
    <source>
        <dbReference type="PROSITE" id="PS00715"/>
    </source>
</evidence>
<dbReference type="GO" id="GO:0003677">
    <property type="term" value="F:DNA binding"/>
    <property type="evidence" value="ECO:0007669"/>
    <property type="project" value="UniProtKB-KW"/>
</dbReference>
<keyword evidence="4" id="KW-0804">Transcription</keyword>
<dbReference type="NCBIfam" id="TIGR02937">
    <property type="entry name" value="sigma70-ECF"/>
    <property type="match status" value="1"/>
</dbReference>
<protein>
    <submittedName>
        <fullName evidence="6">Sigma-70 family RNA polymerase sigma factor</fullName>
    </submittedName>
</protein>
<dbReference type="InterPro" id="IPR036388">
    <property type="entry name" value="WH-like_DNA-bd_sf"/>
</dbReference>
<dbReference type="InterPro" id="IPR013325">
    <property type="entry name" value="RNA_pol_sigma_r2"/>
</dbReference>
<dbReference type="PROSITE" id="PS00715">
    <property type="entry name" value="SIGMA70_1"/>
    <property type="match status" value="1"/>
</dbReference>
<dbReference type="GO" id="GO:0016987">
    <property type="term" value="F:sigma factor activity"/>
    <property type="evidence" value="ECO:0007669"/>
    <property type="project" value="UniProtKB-KW"/>
</dbReference>
<dbReference type="Pfam" id="PF04545">
    <property type="entry name" value="Sigma70_r4"/>
    <property type="match status" value="1"/>
</dbReference>
<dbReference type="AlphaFoldDB" id="A0A4V2JT19"/>
<dbReference type="Gene3D" id="1.20.120.1810">
    <property type="match status" value="1"/>
</dbReference>
<dbReference type="PANTHER" id="PTHR30603:SF47">
    <property type="entry name" value="RNA POLYMERASE SIGMA FACTOR SIGD, CHLOROPLASTIC"/>
    <property type="match status" value="1"/>
</dbReference>
<evidence type="ECO:0000313" key="6">
    <source>
        <dbReference type="EMBL" id="TBT94521.1"/>
    </source>
</evidence>
<comment type="caution">
    <text evidence="6">The sequence shown here is derived from an EMBL/GenBank/DDBJ whole genome shotgun (WGS) entry which is preliminary data.</text>
</comment>
<feature type="domain" description="RNA polymerase sigma-70" evidence="5">
    <location>
        <begin position="88"/>
        <end position="101"/>
    </location>
</feature>
<gene>
    <name evidence="6" type="ORF">ET996_09985</name>
</gene>
<dbReference type="Proteomes" id="UP000291933">
    <property type="component" value="Unassembled WGS sequence"/>
</dbReference>
<evidence type="ECO:0000256" key="4">
    <source>
        <dbReference type="ARBA" id="ARBA00023163"/>
    </source>
</evidence>
<reference evidence="6 7" key="1">
    <citation type="submission" date="2019-01" db="EMBL/GenBank/DDBJ databases">
        <title>Lactibacter flavus gen. nov., sp. nov., a novel bacterium of the family Propionibacteriaceae isolated from raw milk and dairy products.</title>
        <authorList>
            <person name="Huptas C."/>
            <person name="Wenning M."/>
            <person name="Breitenwieser F."/>
            <person name="Doll E."/>
            <person name="Von Neubeck M."/>
            <person name="Busse H.-J."/>
            <person name="Scherer S."/>
        </authorList>
    </citation>
    <scope>NUCLEOTIDE SEQUENCE [LARGE SCALE GENOMIC DNA]</scope>
    <source>
        <strain evidence="6 7">DSM 22130</strain>
    </source>
</reference>
<evidence type="ECO:0000313" key="7">
    <source>
        <dbReference type="Proteomes" id="UP000291933"/>
    </source>
</evidence>
<dbReference type="CDD" id="cd06171">
    <property type="entry name" value="Sigma70_r4"/>
    <property type="match status" value="1"/>
</dbReference>
<dbReference type="InterPro" id="IPR013324">
    <property type="entry name" value="RNA_pol_sigma_r3/r4-like"/>
</dbReference>
<organism evidence="6 7">
    <name type="scientific">Propioniciclava tarda</name>
    <dbReference type="NCBI Taxonomy" id="433330"/>
    <lineage>
        <taxon>Bacteria</taxon>
        <taxon>Bacillati</taxon>
        <taxon>Actinomycetota</taxon>
        <taxon>Actinomycetes</taxon>
        <taxon>Propionibacteriales</taxon>
        <taxon>Propionibacteriaceae</taxon>
        <taxon>Propioniciclava</taxon>
    </lineage>
</organism>
<dbReference type="InterPro" id="IPR007627">
    <property type="entry name" value="RNA_pol_sigma70_r2"/>
</dbReference>
<dbReference type="InterPro" id="IPR050239">
    <property type="entry name" value="Sigma-70_RNA_pol_init_factors"/>
</dbReference>
<dbReference type="EMBL" id="SDMR01000012">
    <property type="protein sequence ID" value="TBT94521.1"/>
    <property type="molecule type" value="Genomic_DNA"/>
</dbReference>
<dbReference type="SUPFAM" id="SSF88659">
    <property type="entry name" value="Sigma3 and sigma4 domains of RNA polymerase sigma factors"/>
    <property type="match status" value="1"/>
</dbReference>
<name>A0A4V2JT19_PROTD</name>
<evidence type="ECO:0000256" key="1">
    <source>
        <dbReference type="ARBA" id="ARBA00023015"/>
    </source>
</evidence>
<keyword evidence="7" id="KW-1185">Reference proteome</keyword>